<keyword evidence="2" id="KW-1185">Reference proteome</keyword>
<sequence length="88" mass="9987">MELFLNLFCALVILALLGILVGIVIIYATTSDTFAVIERLSDEKYFIDPAKQNTKCPFPYLEQESSIDLSVIVPSYNEEERCKYCDVV</sequence>
<comment type="caution">
    <text evidence="1">The sequence shown here is derived from an EMBL/GenBank/DDBJ whole genome shotgun (WGS) entry which is preliminary data.</text>
</comment>
<dbReference type="Proteomes" id="UP001152795">
    <property type="component" value="Unassembled WGS sequence"/>
</dbReference>
<dbReference type="EMBL" id="CACRXK020002566">
    <property type="protein sequence ID" value="CAB3994924.1"/>
    <property type="molecule type" value="Genomic_DNA"/>
</dbReference>
<accession>A0A7D9DWG8</accession>
<evidence type="ECO:0000313" key="1">
    <source>
        <dbReference type="EMBL" id="CAB3994924.1"/>
    </source>
</evidence>
<dbReference type="AlphaFoldDB" id="A0A7D9DWG8"/>
<name>A0A7D9DWG8_PARCT</name>
<gene>
    <name evidence="1" type="ORF">PACLA_8A038367</name>
</gene>
<proteinExistence type="predicted"/>
<protein>
    <submittedName>
        <fullName evidence="1">Dolichyl-phosphate beta-glucosyltransferase</fullName>
    </submittedName>
</protein>
<evidence type="ECO:0000313" key="2">
    <source>
        <dbReference type="Proteomes" id="UP001152795"/>
    </source>
</evidence>
<organism evidence="1 2">
    <name type="scientific">Paramuricea clavata</name>
    <name type="common">Red gorgonian</name>
    <name type="synonym">Violescent sea-whip</name>
    <dbReference type="NCBI Taxonomy" id="317549"/>
    <lineage>
        <taxon>Eukaryota</taxon>
        <taxon>Metazoa</taxon>
        <taxon>Cnidaria</taxon>
        <taxon>Anthozoa</taxon>
        <taxon>Octocorallia</taxon>
        <taxon>Malacalcyonacea</taxon>
        <taxon>Plexauridae</taxon>
        <taxon>Paramuricea</taxon>
    </lineage>
</organism>
<dbReference type="OrthoDB" id="3784at2759"/>
<reference evidence="1" key="1">
    <citation type="submission" date="2020-04" db="EMBL/GenBank/DDBJ databases">
        <authorList>
            <person name="Alioto T."/>
            <person name="Alioto T."/>
            <person name="Gomez Garrido J."/>
        </authorList>
    </citation>
    <scope>NUCLEOTIDE SEQUENCE</scope>
    <source>
        <strain evidence="1">A484AB</strain>
    </source>
</reference>